<evidence type="ECO:0000259" key="12">
    <source>
        <dbReference type="PROSITE" id="PS51546"/>
    </source>
</evidence>
<feature type="domain" description="PI3K/PI4K catalytic" evidence="10">
    <location>
        <begin position="874"/>
        <end position="1139"/>
    </location>
</feature>
<evidence type="ECO:0000259" key="11">
    <source>
        <dbReference type="PROSITE" id="PS51545"/>
    </source>
</evidence>
<evidence type="ECO:0000256" key="6">
    <source>
        <dbReference type="ARBA" id="ARBA00029297"/>
    </source>
</evidence>
<evidence type="ECO:0000256" key="2">
    <source>
        <dbReference type="ARBA" id="ARBA00022679"/>
    </source>
</evidence>
<dbReference type="SMART" id="SM00239">
    <property type="entry name" value="C2"/>
    <property type="match status" value="1"/>
</dbReference>
<evidence type="ECO:0000259" key="10">
    <source>
        <dbReference type="PROSITE" id="PS50290"/>
    </source>
</evidence>
<feature type="region of interest" description="Disordered" evidence="7">
    <location>
        <begin position="1"/>
        <end position="34"/>
    </location>
</feature>
<evidence type="ECO:0000256" key="4">
    <source>
        <dbReference type="ARBA" id="ARBA00023098"/>
    </source>
</evidence>
<dbReference type="PROSITE" id="PS00915">
    <property type="entry name" value="PI3_4_KINASE_1"/>
    <property type="match status" value="1"/>
</dbReference>
<dbReference type="InterPro" id="IPR000403">
    <property type="entry name" value="PI3/4_kinase_cat_dom"/>
</dbReference>
<dbReference type="PROSITE" id="PS50195">
    <property type="entry name" value="PX"/>
    <property type="match status" value="1"/>
</dbReference>
<feature type="domain" description="C2 PI3K-type" evidence="13">
    <location>
        <begin position="475"/>
        <end position="641"/>
    </location>
</feature>
<dbReference type="GO" id="GO:0043491">
    <property type="term" value="P:phosphatidylinositol 3-kinase/protein kinase B signal transduction"/>
    <property type="evidence" value="ECO:0007669"/>
    <property type="project" value="TreeGrafter"/>
</dbReference>
<name>A0A1S3FVU1_DIPOR</name>
<sequence length="1419" mass="161762">MACYGHPDGATRDLGESPQPTAHSLRSADHPSVPRKVSLGFDHLVAEMHSTFPLSQGQSQELTFWGSQATECHSLCDTHLNAMSSQPPELPWKWGGVVSPVGLSPSVLPRPDTVNEGRNAWGNSLTGSHPGADWSRFHVPDSPSTPSERRSPREWLEERQGYHIGFERGLSVEDPAFPTDFPPSRGTERSGHRNVLEPSGMFSKGSFLPRGSSQMEDTKPSDCSLEILVVQRVGPASWTSFRDHVEKIREMYRAEDIHSNSGTIWNPTTPFPRQLSSNVRFSVHISTNDPPRVMHLTPPANYLVEDLIAEVLHFFPNDQLFPKDHLLQISGSEDFLQSDHRLGSHQVFQKEKSVIQLHLQRRGAALGKFARQPEDDRHRFHTSQLLEHSPSGTMSRQRLCTALRRFHVQVDRLLHTQHCVKGLTEEVRDICGVLGCIETRQITEAINNLGLVGVAVQRTAENVQPDSETSGKGLIKKRTVELSGAIHQLLDVYCNSFYTDFQLLSAPRSSPPIDPGLHSHLSFTVCAVYNFPQPWVHRITFPLEIKSLPRESMLTVKLFGTVHEHDSRHLLAWTSLPLFPKGSATTWTFSSDHCSLFLGWDSQWNEPELKIDFPETGWRCMKPDLEESSVELEDPPQECLKHIARLSQKQSPLLLSEEKRRYLWFYRFHCNPENCSLPLVLGSTPGWDERTVVEMQIIARRWTFLHPSEALGLLTASFPDQEIRKVAVDQLDRLPNDELQEYLPQLVQAVKFEWSLESPLVDLLLHRSLQSVRLAHRLYWLLKDALHEPYFQSWYQKLLAAFQFCVGKALNEEFSKERKLVHLLGDIAEKVKTASDSQRQEVLEEEIGRLEEFFQDVKTCHLPLNPAWCVKGIDRNKCSYFTSHALPLKISAINTNPTGRSLGIIFKTGDDLRQDMLVLQLAEAMDRMWLQEGLDLRMITYGCLSTGKDQVDCHSLDDELACTANQYPPTMHEHMIRRESEVKALKNFLLSCAGWCVVTFLLGVCDRHNDNIMLTSAGHLFHIDFGKILGHAQTFGGVKRDRAPFIFTSEMEYFITEGGKTPQHFQEFVELCCRAYNIVRRHSRLLLNLLEMMLHAGLPELRGPEDLKYVYDNLRPQDSDLEATSHFTRKIKESLDCFPVKLNNLIHILAQMAAVHPSKSAPHSSPRESWVPKTTRMIRQATILGFSKTHPHHLYLIQVVDADKEIHLTEKSFDQLSKLHSQLEKQFPSITLPEFPHWWHLPFMSSPRKRFRDLNRYLEGITGGSRVVAHSDCVLSFFLSEPVQQTIEESSLVDLSQEPSDKTPRVQLLMSHEDSKLTILVKHMKNVHLPDDSAPSAHVEFYLLPHPRDDRRRKTRSVPRCANPTYNEIIVYDEVTELEGRVLMVIVKSKAVFVGAINIYLCSVPLQEEKWYPLGNSII</sequence>
<dbReference type="SUPFAM" id="SSF64268">
    <property type="entry name" value="PX domain"/>
    <property type="match status" value="1"/>
</dbReference>
<dbReference type="SMART" id="SM00146">
    <property type="entry name" value="PI3Kc"/>
    <property type="match status" value="1"/>
</dbReference>
<dbReference type="GeneID" id="105992228"/>
<dbReference type="GO" id="GO:0016303">
    <property type="term" value="F:1-phosphatidylinositol-3-kinase activity"/>
    <property type="evidence" value="ECO:0007669"/>
    <property type="project" value="UniProtKB-EC"/>
</dbReference>
<dbReference type="GO" id="GO:0005942">
    <property type="term" value="C:phosphatidylinositol 3-kinase complex"/>
    <property type="evidence" value="ECO:0007669"/>
    <property type="project" value="TreeGrafter"/>
</dbReference>
<dbReference type="GO" id="GO:0035091">
    <property type="term" value="F:phosphatidylinositol binding"/>
    <property type="evidence" value="ECO:0007669"/>
    <property type="project" value="InterPro"/>
</dbReference>
<dbReference type="SUPFAM" id="SSF48371">
    <property type="entry name" value="ARM repeat"/>
    <property type="match status" value="1"/>
</dbReference>
<dbReference type="PROSITE" id="PS50004">
    <property type="entry name" value="C2"/>
    <property type="match status" value="1"/>
</dbReference>
<dbReference type="InterPro" id="IPR042236">
    <property type="entry name" value="PI3K_accessory_sf"/>
</dbReference>
<dbReference type="InterPro" id="IPR001263">
    <property type="entry name" value="PI3K_accessory_dom"/>
</dbReference>
<comment type="catalytic activity">
    <reaction evidence="6">
        <text>a 1,2-diacyl-sn-glycero-3-phospho-(1D-myo-inositol 4-phosphate) + ATP = a 1,2-diacyl-sn-glycero-3-phospho-(1D-myo-inositol-3,4-bisphosphate) + ADP + H(+)</text>
        <dbReference type="Rhea" id="RHEA:18373"/>
        <dbReference type="ChEBI" id="CHEBI:15378"/>
        <dbReference type="ChEBI" id="CHEBI:30616"/>
        <dbReference type="ChEBI" id="CHEBI:57658"/>
        <dbReference type="ChEBI" id="CHEBI:58178"/>
        <dbReference type="ChEBI" id="CHEBI:456216"/>
        <dbReference type="EC" id="2.7.1.154"/>
    </reaction>
    <physiologicalReaction direction="left-to-right" evidence="6">
        <dbReference type="Rhea" id="RHEA:18374"/>
    </physiologicalReaction>
</comment>
<dbReference type="PANTHER" id="PTHR10048">
    <property type="entry name" value="PHOSPHATIDYLINOSITOL KINASE"/>
    <property type="match status" value="1"/>
</dbReference>
<evidence type="ECO:0000313" key="14">
    <source>
        <dbReference type="Proteomes" id="UP000081671"/>
    </source>
</evidence>
<reference evidence="15" key="1">
    <citation type="submission" date="2025-08" db="UniProtKB">
        <authorList>
            <consortium name="RefSeq"/>
        </authorList>
    </citation>
    <scope>IDENTIFICATION</scope>
    <source>
        <tissue evidence="15">Kidney</tissue>
    </source>
</reference>
<dbReference type="InterPro" id="IPR011009">
    <property type="entry name" value="Kinase-like_dom_sf"/>
</dbReference>
<evidence type="ECO:0000256" key="5">
    <source>
        <dbReference type="ARBA" id="ARBA00023985"/>
    </source>
</evidence>
<dbReference type="Proteomes" id="UP000081671">
    <property type="component" value="Unplaced"/>
</dbReference>
<dbReference type="GO" id="GO:0005886">
    <property type="term" value="C:plasma membrane"/>
    <property type="evidence" value="ECO:0007669"/>
    <property type="project" value="TreeGrafter"/>
</dbReference>
<dbReference type="KEGG" id="dord:105992228"/>
<dbReference type="Gene3D" id="1.10.1070.11">
    <property type="entry name" value="Phosphatidylinositol 3-/4-kinase, catalytic domain"/>
    <property type="match status" value="1"/>
</dbReference>
<dbReference type="InterPro" id="IPR035892">
    <property type="entry name" value="C2_domain_sf"/>
</dbReference>
<dbReference type="Gene3D" id="3.30.1520.10">
    <property type="entry name" value="Phox-like domain"/>
    <property type="match status" value="1"/>
</dbReference>
<dbReference type="PROSITE" id="PS51545">
    <property type="entry name" value="PIK_HELICAL"/>
    <property type="match status" value="1"/>
</dbReference>
<evidence type="ECO:0000259" key="13">
    <source>
        <dbReference type="PROSITE" id="PS51547"/>
    </source>
</evidence>
<dbReference type="Pfam" id="PF00454">
    <property type="entry name" value="PI3_PI4_kinase"/>
    <property type="match status" value="2"/>
</dbReference>
<dbReference type="Pfam" id="PF00787">
    <property type="entry name" value="PX"/>
    <property type="match status" value="1"/>
</dbReference>
<dbReference type="OrthoDB" id="67688at2759"/>
<dbReference type="SMART" id="SM00145">
    <property type="entry name" value="PI3Ka"/>
    <property type="match status" value="1"/>
</dbReference>
<dbReference type="InterPro" id="IPR016024">
    <property type="entry name" value="ARM-type_fold"/>
</dbReference>
<keyword evidence="2" id="KW-0808">Transferase</keyword>
<protein>
    <submittedName>
        <fullName evidence="15">Phosphatidylinositol 4-phosphate 3-kinase C2 domain-containing subunit gamma</fullName>
    </submittedName>
</protein>
<dbReference type="Gene3D" id="1.25.40.70">
    <property type="entry name" value="Phosphatidylinositol 3-kinase, accessory domain (PIK)"/>
    <property type="match status" value="1"/>
</dbReference>
<dbReference type="GO" id="GO:0005737">
    <property type="term" value="C:cytoplasm"/>
    <property type="evidence" value="ECO:0007669"/>
    <property type="project" value="TreeGrafter"/>
</dbReference>
<feature type="compositionally biased region" description="Basic and acidic residues" evidence="7">
    <location>
        <begin position="186"/>
        <end position="195"/>
    </location>
</feature>
<dbReference type="InterPro" id="IPR036940">
    <property type="entry name" value="PI3/4_kinase_cat_sf"/>
</dbReference>
<dbReference type="InterPro" id="IPR002420">
    <property type="entry name" value="PI3K-type_C2_dom"/>
</dbReference>
<dbReference type="Gene3D" id="2.60.40.150">
    <property type="entry name" value="C2 domain"/>
    <property type="match status" value="2"/>
</dbReference>
<dbReference type="SUPFAM" id="SSF49562">
    <property type="entry name" value="C2 domain (Calcium/lipid-binding domain, CaLB)"/>
    <property type="match status" value="2"/>
</dbReference>
<feature type="region of interest" description="Disordered" evidence="7">
    <location>
        <begin position="108"/>
        <end position="154"/>
    </location>
</feature>
<dbReference type="FunFam" id="3.30.1520.10:FF:000026">
    <property type="entry name" value="Phosphatidylinositol 4-phosphate 3-kinase C2 domain-containing subunit gamma"/>
    <property type="match status" value="1"/>
</dbReference>
<dbReference type="Pfam" id="PF00613">
    <property type="entry name" value="PI3Ka"/>
    <property type="match status" value="1"/>
</dbReference>
<dbReference type="InterPro" id="IPR018936">
    <property type="entry name" value="PI3/4_kinase_CS"/>
</dbReference>
<dbReference type="Gene3D" id="3.30.1010.10">
    <property type="entry name" value="Phosphatidylinositol 3-kinase Catalytic Subunit, Chain A, domain 4"/>
    <property type="match status" value="1"/>
</dbReference>
<evidence type="ECO:0000256" key="1">
    <source>
        <dbReference type="ARBA" id="ARBA00006209"/>
    </source>
</evidence>
<dbReference type="GO" id="GO:0016477">
    <property type="term" value="P:cell migration"/>
    <property type="evidence" value="ECO:0007669"/>
    <property type="project" value="TreeGrafter"/>
</dbReference>
<accession>A0A1S3FVU1</accession>
<feature type="domain" description="PIK helical" evidence="11">
    <location>
        <begin position="629"/>
        <end position="805"/>
    </location>
</feature>
<dbReference type="CTD" id="5288"/>
<dbReference type="InterPro" id="IPR036871">
    <property type="entry name" value="PX_dom_sf"/>
</dbReference>
<dbReference type="InParanoid" id="A0A1S3FVU1"/>
<feature type="region of interest" description="Disordered" evidence="7">
    <location>
        <begin position="167"/>
        <end position="219"/>
    </location>
</feature>
<dbReference type="PROSITE" id="PS50290">
    <property type="entry name" value="PI3_4_KINASE_3"/>
    <property type="match status" value="1"/>
</dbReference>
<dbReference type="GO" id="GO:0048015">
    <property type="term" value="P:phosphatidylinositol-mediated signaling"/>
    <property type="evidence" value="ECO:0007669"/>
    <property type="project" value="TreeGrafter"/>
</dbReference>
<dbReference type="PROSITE" id="PS51547">
    <property type="entry name" value="C2_PI3K"/>
    <property type="match status" value="1"/>
</dbReference>
<dbReference type="PANTHER" id="PTHR10048:SF29">
    <property type="entry name" value="PHOSPHATIDYLINOSITOL 3-KINASE C2 DOMAIN-CONTAINING SUBUNIT GAMMA"/>
    <property type="match status" value="1"/>
</dbReference>
<evidence type="ECO:0000256" key="3">
    <source>
        <dbReference type="ARBA" id="ARBA00022777"/>
    </source>
</evidence>
<evidence type="ECO:0000259" key="8">
    <source>
        <dbReference type="PROSITE" id="PS50004"/>
    </source>
</evidence>
<comment type="similarity">
    <text evidence="1">Belongs to the PI3/PI4-kinase family. Type III PI4K subfamily.</text>
</comment>
<feature type="domain" description="PI3K-RBD" evidence="12">
    <location>
        <begin position="276"/>
        <end position="364"/>
    </location>
</feature>
<dbReference type="InterPro" id="IPR000008">
    <property type="entry name" value="C2_dom"/>
</dbReference>
<dbReference type="FunCoup" id="A0A1S3FVU1">
    <property type="interactions" value="169"/>
</dbReference>
<keyword evidence="3" id="KW-0418">Kinase</keyword>
<gene>
    <name evidence="15" type="primary">Pik3c2g</name>
</gene>
<dbReference type="GO" id="GO:0035005">
    <property type="term" value="F:1-phosphatidylinositol-4-phosphate 3-kinase activity"/>
    <property type="evidence" value="ECO:0007669"/>
    <property type="project" value="UniProtKB-EC"/>
</dbReference>
<feature type="domain" description="PX" evidence="9">
    <location>
        <begin position="1173"/>
        <end position="1285"/>
    </location>
</feature>
<proteinExistence type="inferred from homology"/>
<dbReference type="FunFam" id="2.60.40.150:FF:000125">
    <property type="entry name" value="Phosphatidylinositol-4-phosphate 3-kinase catalytic subunit type 2 gamma"/>
    <property type="match status" value="1"/>
</dbReference>
<evidence type="ECO:0000313" key="15">
    <source>
        <dbReference type="RefSeq" id="XP_012880505.1"/>
    </source>
</evidence>
<dbReference type="FunFam" id="3.30.1010.10:FF:000001">
    <property type="entry name" value="Phosphatidylinositol 4-phosphate 3-kinase C2 domain-containing subunit beta"/>
    <property type="match status" value="1"/>
</dbReference>
<comment type="catalytic activity">
    <reaction evidence="5">
        <text>a 1,2-diacyl-sn-glycero-3-phospho-(1D-myo-inositol) + ATP = a 1,2-diacyl-sn-glycero-3-phospho-(1D-myo-inositol-3-phosphate) + ADP + H(+)</text>
        <dbReference type="Rhea" id="RHEA:12709"/>
        <dbReference type="ChEBI" id="CHEBI:15378"/>
        <dbReference type="ChEBI" id="CHEBI:30616"/>
        <dbReference type="ChEBI" id="CHEBI:57880"/>
        <dbReference type="ChEBI" id="CHEBI:58088"/>
        <dbReference type="ChEBI" id="CHEBI:456216"/>
        <dbReference type="EC" id="2.7.1.137"/>
    </reaction>
    <physiologicalReaction direction="left-to-right" evidence="5">
        <dbReference type="Rhea" id="RHEA:12710"/>
    </physiologicalReaction>
</comment>
<dbReference type="InterPro" id="IPR000341">
    <property type="entry name" value="PI3K_Ras-bd_dom"/>
</dbReference>
<keyword evidence="4" id="KW-0443">Lipid metabolism</keyword>
<dbReference type="PROSITE" id="PS51546">
    <property type="entry name" value="PI3K_RBD"/>
    <property type="match status" value="1"/>
</dbReference>
<dbReference type="SUPFAM" id="SSF56112">
    <property type="entry name" value="Protein kinase-like (PK-like)"/>
    <property type="match status" value="1"/>
</dbReference>
<keyword evidence="14" id="KW-1185">Reference proteome</keyword>
<feature type="domain" description="C2" evidence="8">
    <location>
        <begin position="1298"/>
        <end position="1419"/>
    </location>
</feature>
<evidence type="ECO:0000256" key="7">
    <source>
        <dbReference type="SAM" id="MobiDB-lite"/>
    </source>
</evidence>
<dbReference type="SMART" id="SM00312">
    <property type="entry name" value="PX"/>
    <property type="match status" value="1"/>
</dbReference>
<evidence type="ECO:0000259" key="9">
    <source>
        <dbReference type="PROSITE" id="PS50195"/>
    </source>
</evidence>
<organism evidence="14 15">
    <name type="scientific">Dipodomys ordii</name>
    <name type="common">Ord's kangaroo rat</name>
    <dbReference type="NCBI Taxonomy" id="10020"/>
    <lineage>
        <taxon>Eukaryota</taxon>
        <taxon>Metazoa</taxon>
        <taxon>Chordata</taxon>
        <taxon>Craniata</taxon>
        <taxon>Vertebrata</taxon>
        <taxon>Euteleostomi</taxon>
        <taxon>Mammalia</taxon>
        <taxon>Eutheria</taxon>
        <taxon>Euarchontoglires</taxon>
        <taxon>Glires</taxon>
        <taxon>Rodentia</taxon>
        <taxon>Castorimorpha</taxon>
        <taxon>Heteromyidae</taxon>
        <taxon>Dipodomyinae</taxon>
        <taxon>Dipodomys</taxon>
    </lineage>
</organism>
<dbReference type="InterPro" id="IPR001683">
    <property type="entry name" value="PX_dom"/>
</dbReference>
<dbReference type="PROSITE" id="PS00916">
    <property type="entry name" value="PI3_4_KINASE_2"/>
    <property type="match status" value="1"/>
</dbReference>
<dbReference type="Pfam" id="PF00168">
    <property type="entry name" value="C2"/>
    <property type="match status" value="1"/>
</dbReference>
<dbReference type="InterPro" id="IPR015433">
    <property type="entry name" value="PI3/4_kinase"/>
</dbReference>
<dbReference type="RefSeq" id="XP_012880505.1">
    <property type="nucleotide sequence ID" value="XM_013025051.1"/>
</dbReference>